<keyword evidence="2" id="KW-1185">Reference proteome</keyword>
<proteinExistence type="predicted"/>
<gene>
    <name evidence="1" type="ORF">K1T71_001397</name>
</gene>
<protein>
    <submittedName>
        <fullName evidence="1">Uncharacterized protein</fullName>
    </submittedName>
</protein>
<evidence type="ECO:0000313" key="2">
    <source>
        <dbReference type="Proteomes" id="UP000824533"/>
    </source>
</evidence>
<dbReference type="Proteomes" id="UP000824533">
    <property type="component" value="Linkage Group LG02"/>
</dbReference>
<reference evidence="1 2" key="1">
    <citation type="journal article" date="2021" name="Front. Genet.">
        <title>Chromosome-Level Genome Assembly Reveals Significant Gene Expansion in the Toll and IMD Signaling Pathways of Dendrolimus kikuchii.</title>
        <authorList>
            <person name="Zhou J."/>
            <person name="Wu P."/>
            <person name="Xiong Z."/>
            <person name="Liu N."/>
            <person name="Zhao N."/>
            <person name="Ji M."/>
            <person name="Qiu Y."/>
            <person name="Yang B."/>
        </authorList>
    </citation>
    <scope>NUCLEOTIDE SEQUENCE [LARGE SCALE GENOMIC DNA]</scope>
    <source>
        <strain evidence="1">Ann1</strain>
    </source>
</reference>
<accession>A0ACC1DJ56</accession>
<name>A0ACC1DJ56_9NEOP</name>
<comment type="caution">
    <text evidence="1">The sequence shown here is derived from an EMBL/GenBank/DDBJ whole genome shotgun (WGS) entry which is preliminary data.</text>
</comment>
<organism evidence="1 2">
    <name type="scientific">Dendrolimus kikuchii</name>
    <dbReference type="NCBI Taxonomy" id="765133"/>
    <lineage>
        <taxon>Eukaryota</taxon>
        <taxon>Metazoa</taxon>
        <taxon>Ecdysozoa</taxon>
        <taxon>Arthropoda</taxon>
        <taxon>Hexapoda</taxon>
        <taxon>Insecta</taxon>
        <taxon>Pterygota</taxon>
        <taxon>Neoptera</taxon>
        <taxon>Endopterygota</taxon>
        <taxon>Lepidoptera</taxon>
        <taxon>Glossata</taxon>
        <taxon>Ditrysia</taxon>
        <taxon>Bombycoidea</taxon>
        <taxon>Lasiocampidae</taxon>
        <taxon>Dendrolimus</taxon>
    </lineage>
</organism>
<dbReference type="EMBL" id="CM034388">
    <property type="protein sequence ID" value="KAJ0183421.1"/>
    <property type="molecule type" value="Genomic_DNA"/>
</dbReference>
<evidence type="ECO:0000313" key="1">
    <source>
        <dbReference type="EMBL" id="KAJ0183421.1"/>
    </source>
</evidence>
<sequence length="196" mass="22332">MSSPPPFSPVGRTNDDDAIVSIIDAAEEFVHISVMDYEPALIFTPKTTFWPKIDDALRRAAIDNRVKVKMLISIWNHSHPADDYFLRSLASISGSFSGVDIQVKRFIVPSTPDQARIPYGRVNHNKYMVTDKTAYIGTSNWSGDYFTDTAGVAFVFQSEHNNGFFQNHTVTDVRKELQEVFYRDWFSPYAVPLRML</sequence>